<comment type="caution">
    <text evidence="2">The sequence shown here is derived from an EMBL/GenBank/DDBJ whole genome shotgun (WGS) entry which is preliminary data.</text>
</comment>
<feature type="compositionally biased region" description="Pro residues" evidence="1">
    <location>
        <begin position="92"/>
        <end position="110"/>
    </location>
</feature>
<protein>
    <submittedName>
        <fullName evidence="2">Uncharacterized protein</fullName>
    </submittedName>
</protein>
<name>A0A7J7ZIS3_PIPKU</name>
<feature type="compositionally biased region" description="Pro residues" evidence="1">
    <location>
        <begin position="127"/>
        <end position="141"/>
    </location>
</feature>
<accession>A0A7J7ZIS3</accession>
<evidence type="ECO:0000256" key="1">
    <source>
        <dbReference type="SAM" id="MobiDB-lite"/>
    </source>
</evidence>
<dbReference type="EMBL" id="JACAGB010000003">
    <property type="protein sequence ID" value="KAF6374163.1"/>
    <property type="molecule type" value="Genomic_DNA"/>
</dbReference>
<keyword evidence="3" id="KW-1185">Reference proteome</keyword>
<dbReference type="AlphaFoldDB" id="A0A7J7ZIS3"/>
<proteinExistence type="predicted"/>
<dbReference type="Proteomes" id="UP000558488">
    <property type="component" value="Unassembled WGS sequence"/>
</dbReference>
<evidence type="ECO:0000313" key="2">
    <source>
        <dbReference type="EMBL" id="KAF6374163.1"/>
    </source>
</evidence>
<feature type="compositionally biased region" description="Pro residues" evidence="1">
    <location>
        <begin position="1"/>
        <end position="10"/>
    </location>
</feature>
<feature type="compositionally biased region" description="Basic residues" evidence="1">
    <location>
        <begin position="48"/>
        <end position="59"/>
    </location>
</feature>
<gene>
    <name evidence="2" type="ORF">mPipKuh1_009402</name>
</gene>
<reference evidence="2 3" key="1">
    <citation type="journal article" date="2020" name="Nature">
        <title>Six reference-quality genomes reveal evolution of bat adaptations.</title>
        <authorList>
            <person name="Jebb D."/>
            <person name="Huang Z."/>
            <person name="Pippel M."/>
            <person name="Hughes G.M."/>
            <person name="Lavrichenko K."/>
            <person name="Devanna P."/>
            <person name="Winkler S."/>
            <person name="Jermiin L.S."/>
            <person name="Skirmuntt E.C."/>
            <person name="Katzourakis A."/>
            <person name="Burkitt-Gray L."/>
            <person name="Ray D.A."/>
            <person name="Sullivan K.A.M."/>
            <person name="Roscito J.G."/>
            <person name="Kirilenko B.M."/>
            <person name="Davalos L.M."/>
            <person name="Corthals A.P."/>
            <person name="Power M.L."/>
            <person name="Jones G."/>
            <person name="Ransome R.D."/>
            <person name="Dechmann D.K.N."/>
            <person name="Locatelli A.G."/>
            <person name="Puechmaille S.J."/>
            <person name="Fedrigo O."/>
            <person name="Jarvis E.D."/>
            <person name="Hiller M."/>
            <person name="Vernes S.C."/>
            <person name="Myers E.W."/>
            <person name="Teeling E.C."/>
        </authorList>
    </citation>
    <scope>NUCLEOTIDE SEQUENCE [LARGE SCALE GENOMIC DNA]</scope>
    <source>
        <strain evidence="2">MPipKuh1</strain>
        <tissue evidence="2">Flight muscle</tissue>
    </source>
</reference>
<feature type="compositionally biased region" description="Low complexity" evidence="1">
    <location>
        <begin position="38"/>
        <end position="47"/>
    </location>
</feature>
<sequence length="166" mass="16937">MRPILPPVGPRPRSSLSVGPQLSAHRPALAHRSRSPESSPAPGLSGRRPPRPPRARVPRGPRTSLGSPSREAAGPEQEPGVKSLRGAGRRTPPLPPPSPAPGLAPPPAPPHRGALAGGGEGRCHPVAPRPEAPPLGGPPEPLISLLASLWGLWGSVLLGATWAATS</sequence>
<organism evidence="2 3">
    <name type="scientific">Pipistrellus kuhlii</name>
    <name type="common">Kuhl's pipistrelle</name>
    <dbReference type="NCBI Taxonomy" id="59472"/>
    <lineage>
        <taxon>Eukaryota</taxon>
        <taxon>Metazoa</taxon>
        <taxon>Chordata</taxon>
        <taxon>Craniata</taxon>
        <taxon>Vertebrata</taxon>
        <taxon>Euteleostomi</taxon>
        <taxon>Mammalia</taxon>
        <taxon>Eutheria</taxon>
        <taxon>Laurasiatheria</taxon>
        <taxon>Chiroptera</taxon>
        <taxon>Yangochiroptera</taxon>
        <taxon>Vespertilionidae</taxon>
        <taxon>Pipistrellus</taxon>
    </lineage>
</organism>
<evidence type="ECO:0000313" key="3">
    <source>
        <dbReference type="Proteomes" id="UP000558488"/>
    </source>
</evidence>
<feature type="region of interest" description="Disordered" evidence="1">
    <location>
        <begin position="1"/>
        <end position="141"/>
    </location>
</feature>